<dbReference type="CDD" id="cd16325">
    <property type="entry name" value="LolA"/>
    <property type="match status" value="1"/>
</dbReference>
<protein>
    <submittedName>
        <fullName evidence="3">Outer membrane lipoprotein carrier protein LolA</fullName>
    </submittedName>
</protein>
<reference evidence="3 4" key="1">
    <citation type="submission" date="2023-01" db="EMBL/GenBank/DDBJ databases">
        <authorList>
            <person name="Yoon J.-W."/>
        </authorList>
    </citation>
    <scope>NUCLEOTIDE SEQUENCE [LARGE SCALE GENOMIC DNA]</scope>
    <source>
        <strain evidence="3 4">KMU-50</strain>
    </source>
</reference>
<keyword evidence="3" id="KW-0449">Lipoprotein</keyword>
<gene>
    <name evidence="3" type="ORF">O2N63_02160</name>
</gene>
<dbReference type="Pfam" id="PF03548">
    <property type="entry name" value="LolA"/>
    <property type="match status" value="1"/>
</dbReference>
<dbReference type="InterPro" id="IPR029046">
    <property type="entry name" value="LolA/LolB/LppX"/>
</dbReference>
<evidence type="ECO:0000313" key="4">
    <source>
        <dbReference type="Proteomes" id="UP001528040"/>
    </source>
</evidence>
<dbReference type="EMBL" id="JAQIIO010000001">
    <property type="protein sequence ID" value="MDA5092879.1"/>
    <property type="molecule type" value="Genomic_DNA"/>
</dbReference>
<dbReference type="PANTHER" id="PTHR35869">
    <property type="entry name" value="OUTER-MEMBRANE LIPOPROTEIN CARRIER PROTEIN"/>
    <property type="match status" value="1"/>
</dbReference>
<proteinExistence type="predicted"/>
<keyword evidence="4" id="KW-1185">Reference proteome</keyword>
<evidence type="ECO:0000256" key="1">
    <source>
        <dbReference type="ARBA" id="ARBA00022729"/>
    </source>
</evidence>
<evidence type="ECO:0000313" key="3">
    <source>
        <dbReference type="EMBL" id="MDA5092879.1"/>
    </source>
</evidence>
<dbReference type="PANTHER" id="PTHR35869:SF1">
    <property type="entry name" value="OUTER-MEMBRANE LIPOPROTEIN CARRIER PROTEIN"/>
    <property type="match status" value="1"/>
</dbReference>
<dbReference type="InterPro" id="IPR004564">
    <property type="entry name" value="OM_lipoprot_carrier_LolA-like"/>
</dbReference>
<dbReference type="SUPFAM" id="SSF89392">
    <property type="entry name" value="Prokaryotic lipoproteins and lipoprotein localization factors"/>
    <property type="match status" value="1"/>
</dbReference>
<organism evidence="3 4">
    <name type="scientific">Aliiroseovarius salicola</name>
    <dbReference type="NCBI Taxonomy" id="3009082"/>
    <lineage>
        <taxon>Bacteria</taxon>
        <taxon>Pseudomonadati</taxon>
        <taxon>Pseudomonadota</taxon>
        <taxon>Alphaproteobacteria</taxon>
        <taxon>Rhodobacterales</taxon>
        <taxon>Paracoccaceae</taxon>
        <taxon>Aliiroseovarius</taxon>
    </lineage>
</organism>
<dbReference type="Gene3D" id="2.50.20.10">
    <property type="entry name" value="Lipoprotein localisation LolA/LolB/LppX"/>
    <property type="match status" value="1"/>
</dbReference>
<evidence type="ECO:0000256" key="2">
    <source>
        <dbReference type="SAM" id="SignalP"/>
    </source>
</evidence>
<name>A0ABT4VXA4_9RHOB</name>
<dbReference type="RefSeq" id="WP_271052463.1">
    <property type="nucleotide sequence ID" value="NZ_JAQIIO010000001.1"/>
</dbReference>
<keyword evidence="1 2" id="KW-0732">Signal</keyword>
<dbReference type="Proteomes" id="UP001528040">
    <property type="component" value="Unassembled WGS sequence"/>
</dbReference>
<accession>A0ABT4VXA4</accession>
<comment type="caution">
    <text evidence="3">The sequence shown here is derived from an EMBL/GenBank/DDBJ whole genome shotgun (WGS) entry which is preliminary data.</text>
</comment>
<feature type="signal peptide" evidence="2">
    <location>
        <begin position="1"/>
        <end position="22"/>
    </location>
</feature>
<feature type="chain" id="PRO_5045249901" evidence="2">
    <location>
        <begin position="23"/>
        <end position="199"/>
    </location>
</feature>
<sequence>MTALRMMIAAGALMISSVPALAEKLSLGDISAYLNGLKTAEAEFTQLNDDGTISTGTIYIKRPGRARFEYNPPMDALVVVGSSQVAVFDGKSNSGPSQYPLKQTPLSVVLAKNVNLGRAKMVTGHGFDGTSTVVTAQDPDNPEYGSIKLMFTANPTQLRQWVITDNAGSEVTMILGELKTGGTLGSSLFSIHLETQKRR</sequence>